<organism evidence="1 2">
    <name type="scientific">Quercus suber</name>
    <name type="common">Cork oak</name>
    <dbReference type="NCBI Taxonomy" id="58331"/>
    <lineage>
        <taxon>Eukaryota</taxon>
        <taxon>Viridiplantae</taxon>
        <taxon>Streptophyta</taxon>
        <taxon>Embryophyta</taxon>
        <taxon>Tracheophyta</taxon>
        <taxon>Spermatophyta</taxon>
        <taxon>Magnoliopsida</taxon>
        <taxon>eudicotyledons</taxon>
        <taxon>Gunneridae</taxon>
        <taxon>Pentapetalae</taxon>
        <taxon>rosids</taxon>
        <taxon>fabids</taxon>
        <taxon>Fagales</taxon>
        <taxon>Fagaceae</taxon>
        <taxon>Quercus</taxon>
    </lineage>
</organism>
<accession>A0AAW0MD58</accession>
<dbReference type="InterPro" id="IPR011047">
    <property type="entry name" value="Quinoprotein_ADH-like_sf"/>
</dbReference>
<protein>
    <submittedName>
        <fullName evidence="1">Serine/threonine-protein kinase/endoribonuclease ire1b</fullName>
    </submittedName>
</protein>
<dbReference type="Proteomes" id="UP000237347">
    <property type="component" value="Unassembled WGS sequence"/>
</dbReference>
<sequence>MGLKGFLRFRKCVYEVSNSMFVFGLSESELVVVADLDGRIYLVDTGSRKILWSFASGQPIYSSYQAVLNNDKDKSNGSELSNSDNDFYIDCGDDWSLYLHKKSFKKVVRKLAFLYVSCVL</sequence>
<gene>
    <name evidence="1" type="primary">IRE1B_2</name>
    <name evidence="1" type="ORF">CFP56_033357</name>
</gene>
<reference evidence="1 2" key="1">
    <citation type="journal article" date="2018" name="Sci. Data">
        <title>The draft genome sequence of cork oak.</title>
        <authorList>
            <person name="Ramos A.M."/>
            <person name="Usie A."/>
            <person name="Barbosa P."/>
            <person name="Barros P.M."/>
            <person name="Capote T."/>
            <person name="Chaves I."/>
            <person name="Simoes F."/>
            <person name="Abreu I."/>
            <person name="Carrasquinho I."/>
            <person name="Faro C."/>
            <person name="Guimaraes J.B."/>
            <person name="Mendonca D."/>
            <person name="Nobrega F."/>
            <person name="Rodrigues L."/>
            <person name="Saibo N.J.M."/>
            <person name="Varela M.C."/>
            <person name="Egas C."/>
            <person name="Matos J."/>
            <person name="Miguel C.M."/>
            <person name="Oliveira M.M."/>
            <person name="Ricardo C.P."/>
            <person name="Goncalves S."/>
        </authorList>
    </citation>
    <scope>NUCLEOTIDE SEQUENCE [LARGE SCALE GENOMIC DNA]</scope>
    <source>
        <strain evidence="2">cv. HL8</strain>
    </source>
</reference>
<dbReference type="AlphaFoldDB" id="A0AAW0MD58"/>
<dbReference type="GO" id="GO:0016301">
    <property type="term" value="F:kinase activity"/>
    <property type="evidence" value="ECO:0007669"/>
    <property type="project" value="UniProtKB-KW"/>
</dbReference>
<evidence type="ECO:0000313" key="2">
    <source>
        <dbReference type="Proteomes" id="UP000237347"/>
    </source>
</evidence>
<keyword evidence="1" id="KW-0418">Kinase</keyword>
<proteinExistence type="predicted"/>
<evidence type="ECO:0000313" key="1">
    <source>
        <dbReference type="EMBL" id="KAK7860629.1"/>
    </source>
</evidence>
<keyword evidence="2" id="KW-1185">Reference proteome</keyword>
<dbReference type="SUPFAM" id="SSF50998">
    <property type="entry name" value="Quinoprotein alcohol dehydrogenase-like"/>
    <property type="match status" value="1"/>
</dbReference>
<comment type="caution">
    <text evidence="1">The sequence shown here is derived from an EMBL/GenBank/DDBJ whole genome shotgun (WGS) entry which is preliminary data.</text>
</comment>
<dbReference type="EMBL" id="PKMF04000005">
    <property type="protein sequence ID" value="KAK7860629.1"/>
    <property type="molecule type" value="Genomic_DNA"/>
</dbReference>
<keyword evidence="1" id="KW-0808">Transferase</keyword>
<name>A0AAW0MD58_QUESU</name>